<protein>
    <submittedName>
        <fullName evidence="3">Uncharacterized protein</fullName>
    </submittedName>
</protein>
<dbReference type="RefSeq" id="XP_028879930.1">
    <property type="nucleotide sequence ID" value="XM_029028806.1"/>
</dbReference>
<name>A0A1X0NMA1_9TRYP</name>
<sequence length="165" mass="19278">MQIYVKHRGKFVFLALWSGFTCLAMFWLSMRRAGFSTTYSRCTYLVMWGEYKQLLEPGTFPSNDFLPPHLRLDKLSYLDLPETEVALPPMIDVSITDGEQVRGLESELPASKRTDVHVQFGPLRTQTIVMTSEASERYVRRRLGVSPRDRQRLEKEKEKKEKEEE</sequence>
<keyword evidence="4" id="KW-1185">Reference proteome</keyword>
<feature type="region of interest" description="Disordered" evidence="1">
    <location>
        <begin position="140"/>
        <end position="165"/>
    </location>
</feature>
<keyword evidence="2" id="KW-1133">Transmembrane helix</keyword>
<organism evidence="3 4">
    <name type="scientific">Trypanosoma theileri</name>
    <dbReference type="NCBI Taxonomy" id="67003"/>
    <lineage>
        <taxon>Eukaryota</taxon>
        <taxon>Discoba</taxon>
        <taxon>Euglenozoa</taxon>
        <taxon>Kinetoplastea</taxon>
        <taxon>Metakinetoplastina</taxon>
        <taxon>Trypanosomatida</taxon>
        <taxon>Trypanosomatidae</taxon>
        <taxon>Trypanosoma</taxon>
    </lineage>
</organism>
<comment type="caution">
    <text evidence="3">The sequence shown here is derived from an EMBL/GenBank/DDBJ whole genome shotgun (WGS) entry which is preliminary data.</text>
</comment>
<dbReference type="GeneID" id="39988586"/>
<keyword evidence="2" id="KW-0812">Transmembrane</keyword>
<feature type="compositionally biased region" description="Basic and acidic residues" evidence="1">
    <location>
        <begin position="147"/>
        <end position="165"/>
    </location>
</feature>
<evidence type="ECO:0000313" key="4">
    <source>
        <dbReference type="Proteomes" id="UP000192257"/>
    </source>
</evidence>
<dbReference type="VEuPathDB" id="TriTrypDB:TM35_000321790"/>
<keyword evidence="2" id="KW-0472">Membrane</keyword>
<dbReference type="Proteomes" id="UP000192257">
    <property type="component" value="Unassembled WGS sequence"/>
</dbReference>
<reference evidence="3 4" key="1">
    <citation type="submission" date="2017-03" db="EMBL/GenBank/DDBJ databases">
        <title>An alternative strategy for trypanosome survival in the mammalian bloodstream revealed through genome and transcriptome analysis of the ubiquitous bovine parasite Trypanosoma (Megatrypanum) theileri.</title>
        <authorList>
            <person name="Kelly S."/>
            <person name="Ivens A."/>
            <person name="Mott A."/>
            <person name="O'Neill E."/>
            <person name="Emms D."/>
            <person name="Macleod O."/>
            <person name="Voorheis P."/>
            <person name="Matthews J."/>
            <person name="Matthews K."/>
            <person name="Carrington M."/>
        </authorList>
    </citation>
    <scope>NUCLEOTIDE SEQUENCE [LARGE SCALE GENOMIC DNA]</scope>
    <source>
        <strain evidence="3">Edinburgh</strain>
    </source>
</reference>
<evidence type="ECO:0000256" key="1">
    <source>
        <dbReference type="SAM" id="MobiDB-lite"/>
    </source>
</evidence>
<dbReference type="AlphaFoldDB" id="A0A1X0NMA1"/>
<dbReference type="OrthoDB" id="242539at2759"/>
<proteinExistence type="predicted"/>
<gene>
    <name evidence="3" type="ORF">TM35_000321790</name>
</gene>
<evidence type="ECO:0000256" key="2">
    <source>
        <dbReference type="SAM" id="Phobius"/>
    </source>
</evidence>
<evidence type="ECO:0000313" key="3">
    <source>
        <dbReference type="EMBL" id="ORC85864.1"/>
    </source>
</evidence>
<feature type="transmembrane region" description="Helical" evidence="2">
    <location>
        <begin position="12"/>
        <end position="30"/>
    </location>
</feature>
<dbReference type="EMBL" id="NBCO01000032">
    <property type="protein sequence ID" value="ORC85864.1"/>
    <property type="molecule type" value="Genomic_DNA"/>
</dbReference>
<accession>A0A1X0NMA1</accession>